<comment type="similarity">
    <text evidence="4 16">Belongs to the LTN1 family.</text>
</comment>
<dbReference type="PANTHER" id="PTHR12389:SF0">
    <property type="entry name" value="E3 UBIQUITIN-PROTEIN LIGASE LISTERIN"/>
    <property type="match status" value="1"/>
</dbReference>
<keyword evidence="7" id="KW-0963">Cytoplasm</keyword>
<dbReference type="InterPro" id="IPR039795">
    <property type="entry name" value="LTN1/Rkr1"/>
</dbReference>
<dbReference type="GO" id="GO:0016567">
    <property type="term" value="P:protein ubiquitination"/>
    <property type="evidence" value="ECO:0007669"/>
    <property type="project" value="UniProtKB-UniPathway"/>
</dbReference>
<evidence type="ECO:0000256" key="10">
    <source>
        <dbReference type="ARBA" id="ARBA00022737"/>
    </source>
</evidence>
<dbReference type="EMBL" id="UFQT01000075">
    <property type="protein sequence ID" value="SSX19403.1"/>
    <property type="molecule type" value="Genomic_DNA"/>
</dbReference>
<dbReference type="GO" id="GO:0043023">
    <property type="term" value="F:ribosomal large subunit binding"/>
    <property type="evidence" value="ECO:0007669"/>
    <property type="project" value="TreeGrafter"/>
</dbReference>
<dbReference type="Gene3D" id="3.30.40.10">
    <property type="entry name" value="Zinc/RING finger domain, C3HC4 (zinc finger)"/>
    <property type="match status" value="1"/>
</dbReference>
<dbReference type="InterPro" id="IPR054478">
    <property type="entry name" value="LTN1_UBC"/>
</dbReference>
<comment type="catalytic activity">
    <reaction evidence="1 16">
        <text>S-ubiquitinyl-[E2 ubiquitin-conjugating enzyme]-L-cysteine + [acceptor protein]-L-lysine = [E2 ubiquitin-conjugating enzyme]-L-cysteine + N(6)-ubiquitinyl-[acceptor protein]-L-lysine.</text>
        <dbReference type="EC" id="2.3.2.27"/>
    </reaction>
</comment>
<reference evidence="20" key="2">
    <citation type="submission" date="2018-07" db="EMBL/GenBank/DDBJ databases">
        <authorList>
            <person name="Quirk P.G."/>
            <person name="Krulwich T.A."/>
        </authorList>
    </citation>
    <scope>NUCLEOTIDE SEQUENCE</scope>
</reference>
<dbReference type="EC" id="2.3.2.27" evidence="5 16"/>
<dbReference type="GO" id="GO:1990116">
    <property type="term" value="P:ribosome-associated ubiquitin-dependent protein catabolic process"/>
    <property type="evidence" value="ECO:0007669"/>
    <property type="project" value="UniProtKB-UniRule"/>
</dbReference>
<evidence type="ECO:0000256" key="13">
    <source>
        <dbReference type="ARBA" id="ARBA00022833"/>
    </source>
</evidence>
<sequence length="1742" mass="198660">MGGKPKQATRTKNNMRPSSSGRSAELLGTAVPGFVGFTTVENSGVVPIVPGFSTSTELLMSEELDPNIDDNFKILFKKLSKKDPVTKQKGLQEFSELVQKSDLDIIKPILPLWPRLYNTLSTDSDLRVREFTQQAHAALVVKAGKFLAPFVKQLAGPWIASKFDTHAIAGSLAAGAFQKSFPTDEKQKNLLVFCESELVEFYIKNLTVHTATTLLNPKNFTSEELEAKYQRVVIGSLRALAFYLKKVPFEEQKCGQKLTELIEHSKFWSFHKSKDSGIRSAWFEVISTCLRHSPTYLSSRHEAVTVVAFLNMDDSDSLVVPYVWATIVLVQASIENWHTFVNKEKVFFPKLWKLLKSGGSGNAVTIYPHLLPLVSKLTEEFVGDLHDFYKNFFAAIKEGMQQIVNIKSEFIAVIIGYYETLKYVFIQLSNGEATNILSQNLLDDHLIAVVYWGINSDLNYVPKQLFSHLAALISYWNQQQTNEFYTKLLERFWKEIFLVLKTTTETNNTTNIDRITNAHIEFILSMKHSTSSVKVKHGNVKFITSEDEIDSPSVESKPLVSSFESDLIILVQKLCSIYVENAKSSKNVIYVQKLERLIKEFQSRNIFESLLEGKSLMEVFETFEDWLKDENLRSESEVELSLMLSKYVSNEEKTQILTEMAKIKNKEVQSWVLLRLLSHPLCQESCVCQILTLTEVTSHLISCAKAVVANDTMDNLNLLHKCFFQNEYGEILINVQTCEAIVDTINEAFDSSDKTSLDTCASFIAQIMPVICSDEKKIELQHRTFLKLFAFSVKSTVSDDLSEDTLWEVTTAWQDSLSSGDIKLTEKLVKQCSEIIQLQIKEETEGEGFERLSELCSKLINCSTEDLHEEEEKLTAVTKTFKSLVLPKKEEFTSNLEKFIELSLYLEALNANILTENLSFPQLKHLCCENCPELLSNLVKQALFKSCLLFKLTCSTKKRKNTTSICDSNDNNSSQNTEEQTYREEDEEELTEDYINTDEGLLKNWTDGLYEEILDVIKATAVGDVLVNYGFSKYHEDTLIYMSEKTSSLLQKIPDKIQQQIKSLVFNLVQNQSGFMSRTLPLLQNLSSQFSDLENASIIILEDVTENFKRDQSLNVYSSVLQALTPVLQPGGLPILPNLFENHDNLYVKIVAERMLIENHFGGTSNEMQDKKIIGNGLIILYEILMKQKQAPFLLYHTDISQVETNKIAIVIQVIHLMTAILKKFPTELDGTRWDFVRLALSSWVLSVSKCANKLENETVTIFTTAVFGLFKELVEFLKIEKTKSSTELLSKVIDEWEAVFAKENNLVLLKTFMTLVNASHINFLLKSEFFSKLIEPVGQIDIQVVTEAGKLDNKITLNDFITFLIENLDNQTHAIRICCANILRNLTVELVAADLKLLQKRSESLEAHDDDEKPPTWHVLNRFVYKIEILGAGVEAFIEDFNFKVEEDETEEICAESVPYLLVWDTILYICSKAPSELRSVYTQWITRNNFERVLLPFLFKLLPKELIKNPDSCMAIAQKVFAPLDWKQIANERLIHNRFGAHIYTQCLRFIPAIVRKWWNGSNTRQASLVDKITTNFVSSQLCQDEFAALTQYKEKNDHMNIRVAVSFRQVTAIYSIDEAKLELIITLPVNYPLGAVKVESGKAIGGRLQSRQIVMQCTLFLTHQNGSIYDGLSLWKRNLDRKFEGVEECYICYAVIHQDSCEIPRLTCKTCKKKFHSPCLYKWFHTSNKSTCPICRNIF</sequence>
<dbReference type="VEuPathDB" id="VectorBase:CSON014115"/>
<keyword evidence="12 16" id="KW-0833">Ubl conjugation pathway</keyword>
<evidence type="ECO:0000259" key="18">
    <source>
        <dbReference type="PROSITE" id="PS50089"/>
    </source>
</evidence>
<evidence type="ECO:0000256" key="6">
    <source>
        <dbReference type="ARBA" id="ARBA00017157"/>
    </source>
</evidence>
<dbReference type="InterPro" id="IPR039804">
    <property type="entry name" value="RING-CH-C4HC3_LTN1"/>
</dbReference>
<evidence type="ECO:0000313" key="19">
    <source>
        <dbReference type="EMBL" id="SSW99021.1"/>
    </source>
</evidence>
<dbReference type="InterPro" id="IPR013083">
    <property type="entry name" value="Znf_RING/FYVE/PHD"/>
</dbReference>
<keyword evidence="9 16" id="KW-0479">Metal-binding</keyword>
<organism evidence="20">
    <name type="scientific">Culicoides sonorensis</name>
    <name type="common">Biting midge</name>
    <dbReference type="NCBI Taxonomy" id="179676"/>
    <lineage>
        <taxon>Eukaryota</taxon>
        <taxon>Metazoa</taxon>
        <taxon>Ecdysozoa</taxon>
        <taxon>Arthropoda</taxon>
        <taxon>Hexapoda</taxon>
        <taxon>Insecta</taxon>
        <taxon>Pterygota</taxon>
        <taxon>Neoptera</taxon>
        <taxon>Endopterygota</taxon>
        <taxon>Diptera</taxon>
        <taxon>Nematocera</taxon>
        <taxon>Chironomoidea</taxon>
        <taxon>Ceratopogonidae</taxon>
        <taxon>Ceratopogoninae</taxon>
        <taxon>Culicoides</taxon>
        <taxon>Monoculicoides</taxon>
    </lineage>
</organism>
<keyword evidence="11 15" id="KW-0863">Zinc-finger</keyword>
<feature type="domain" description="RING-type" evidence="18">
    <location>
        <begin position="1692"/>
        <end position="1739"/>
    </location>
</feature>
<dbReference type="Pfam" id="PF22999">
    <property type="entry name" value="LTN1_E3_ligase_6th"/>
    <property type="match status" value="1"/>
</dbReference>
<dbReference type="CDD" id="cd16491">
    <property type="entry name" value="RING-CH-C4HC3_LTN1"/>
    <property type="match status" value="1"/>
</dbReference>
<dbReference type="Pfam" id="PF23009">
    <property type="entry name" value="UBC_like"/>
    <property type="match status" value="1"/>
</dbReference>
<evidence type="ECO:0000256" key="7">
    <source>
        <dbReference type="ARBA" id="ARBA00022490"/>
    </source>
</evidence>
<dbReference type="SMART" id="SM00744">
    <property type="entry name" value="RINGv"/>
    <property type="match status" value="1"/>
</dbReference>
<evidence type="ECO:0000256" key="12">
    <source>
        <dbReference type="ARBA" id="ARBA00022786"/>
    </source>
</evidence>
<protein>
    <recommendedName>
        <fullName evidence="6 16">E3 ubiquitin-protein ligase listerin</fullName>
        <ecNumber evidence="5 16">2.3.2.27</ecNumber>
    </recommendedName>
    <alternativeName>
        <fullName evidence="14 16">RING-type E3 ubiquitin transferase listerin</fullName>
    </alternativeName>
</protein>
<evidence type="ECO:0000256" key="16">
    <source>
        <dbReference type="RuleBase" id="RU367090"/>
    </source>
</evidence>
<dbReference type="GO" id="GO:0072344">
    <property type="term" value="P:rescue of stalled ribosome"/>
    <property type="evidence" value="ECO:0007669"/>
    <property type="project" value="UniProtKB-UniRule"/>
</dbReference>
<dbReference type="InterPro" id="IPR054477">
    <property type="entry name" value="LTN1_E3_ligase_6th"/>
</dbReference>
<evidence type="ECO:0000313" key="20">
    <source>
        <dbReference type="EMBL" id="SSX19403.1"/>
    </source>
</evidence>
<feature type="compositionally biased region" description="Polar residues" evidence="17">
    <location>
        <begin position="962"/>
        <end position="976"/>
    </location>
</feature>
<dbReference type="GO" id="GO:1990112">
    <property type="term" value="C:RQC complex"/>
    <property type="evidence" value="ECO:0007669"/>
    <property type="project" value="UniProtKB-UniRule"/>
</dbReference>
<dbReference type="SUPFAM" id="SSF57850">
    <property type="entry name" value="RING/U-box"/>
    <property type="match status" value="1"/>
</dbReference>
<feature type="region of interest" description="Disordered" evidence="17">
    <location>
        <begin position="1"/>
        <end position="24"/>
    </location>
</feature>
<dbReference type="UniPathway" id="UPA00143"/>
<evidence type="ECO:0000256" key="8">
    <source>
        <dbReference type="ARBA" id="ARBA00022679"/>
    </source>
</evidence>
<dbReference type="InterPro" id="IPR011016">
    <property type="entry name" value="Znf_RING-CH"/>
</dbReference>
<evidence type="ECO:0000256" key="11">
    <source>
        <dbReference type="ARBA" id="ARBA00022771"/>
    </source>
</evidence>
<reference evidence="19" key="1">
    <citation type="submission" date="2018-04" db="EMBL/GenBank/DDBJ databases">
        <authorList>
            <person name="Go L.Y."/>
            <person name="Mitchell J.A."/>
        </authorList>
    </citation>
    <scope>NUCLEOTIDE SEQUENCE</scope>
    <source>
        <tissue evidence="19">Whole organism</tissue>
    </source>
</reference>
<dbReference type="PANTHER" id="PTHR12389">
    <property type="entry name" value="ZINC FINGER PROTEIN 294"/>
    <property type="match status" value="1"/>
</dbReference>
<comment type="subunit">
    <text evidence="16">Component of the ribosome quality control complex (RQC).</text>
</comment>
<dbReference type="InterPro" id="IPR016024">
    <property type="entry name" value="ARM-type_fold"/>
</dbReference>
<dbReference type="EMBL" id="UFQS01000075">
    <property type="protein sequence ID" value="SSW99021.1"/>
    <property type="molecule type" value="Genomic_DNA"/>
</dbReference>
<accession>A0A336LRQ7</accession>
<comment type="function">
    <text evidence="16">E3 ubiquitin-protein ligase. Component of the ribosome quality control complex (RQC), a ribosome-associated complex that mediates ubiquitination and extraction of incompletely synthesized nascent chains for proteasomal degradation.</text>
</comment>
<dbReference type="GO" id="GO:0008270">
    <property type="term" value="F:zinc ion binding"/>
    <property type="evidence" value="ECO:0007669"/>
    <property type="project" value="UniProtKB-KW"/>
</dbReference>
<feature type="region of interest" description="Disordered" evidence="17">
    <location>
        <begin position="961"/>
        <end position="990"/>
    </location>
</feature>
<dbReference type="PROSITE" id="PS50089">
    <property type="entry name" value="ZF_RING_2"/>
    <property type="match status" value="1"/>
</dbReference>
<comment type="pathway">
    <text evidence="3 16">Protein modification; protein ubiquitination.</text>
</comment>
<dbReference type="Pfam" id="PF22958">
    <property type="entry name" value="Ltn1_1st"/>
    <property type="match status" value="1"/>
</dbReference>
<evidence type="ECO:0000256" key="17">
    <source>
        <dbReference type="SAM" id="MobiDB-lite"/>
    </source>
</evidence>
<keyword evidence="13 16" id="KW-0862">Zinc</keyword>
<evidence type="ECO:0000256" key="5">
    <source>
        <dbReference type="ARBA" id="ARBA00012483"/>
    </source>
</evidence>
<evidence type="ECO:0000256" key="9">
    <source>
        <dbReference type="ARBA" id="ARBA00022723"/>
    </source>
</evidence>
<name>A0A336LRQ7_CULSO</name>
<dbReference type="InterPro" id="IPR001841">
    <property type="entry name" value="Znf_RING"/>
</dbReference>
<dbReference type="GO" id="GO:0061630">
    <property type="term" value="F:ubiquitin protein ligase activity"/>
    <property type="evidence" value="ECO:0007669"/>
    <property type="project" value="UniProtKB-UniRule"/>
</dbReference>
<evidence type="ECO:0000256" key="4">
    <source>
        <dbReference type="ARBA" id="ARBA00007997"/>
    </source>
</evidence>
<dbReference type="OMA" id="IYGSHWE"/>
<gene>
    <name evidence="20" type="primary">CSON014115</name>
</gene>
<evidence type="ECO:0000256" key="1">
    <source>
        <dbReference type="ARBA" id="ARBA00000900"/>
    </source>
</evidence>
<evidence type="ECO:0000256" key="2">
    <source>
        <dbReference type="ARBA" id="ARBA00004514"/>
    </source>
</evidence>
<comment type="subcellular location">
    <subcellularLocation>
        <location evidence="2">Cytoplasm</location>
        <location evidence="2">Cytosol</location>
    </subcellularLocation>
</comment>
<evidence type="ECO:0000256" key="15">
    <source>
        <dbReference type="PROSITE-ProRule" id="PRU00175"/>
    </source>
</evidence>
<dbReference type="FunFam" id="3.30.40.10:FF:000038">
    <property type="entry name" value="E3 ubiquitin-protein ligase listerin"/>
    <property type="match status" value="1"/>
</dbReference>
<evidence type="ECO:0000256" key="14">
    <source>
        <dbReference type="ARBA" id="ARBA00032366"/>
    </source>
</evidence>
<keyword evidence="10" id="KW-0677">Repeat</keyword>
<dbReference type="SUPFAM" id="SSF48371">
    <property type="entry name" value="ARM repeat"/>
    <property type="match status" value="1"/>
</dbReference>
<proteinExistence type="inferred from homology"/>
<feature type="compositionally biased region" description="Polar residues" evidence="17">
    <location>
        <begin position="8"/>
        <end position="22"/>
    </location>
</feature>
<dbReference type="InterPro" id="IPR054476">
    <property type="entry name" value="Ltn1_N"/>
</dbReference>
<keyword evidence="8 16" id="KW-0808">Transferase</keyword>
<dbReference type="GO" id="GO:0005829">
    <property type="term" value="C:cytosol"/>
    <property type="evidence" value="ECO:0007669"/>
    <property type="project" value="UniProtKB-SubCell"/>
</dbReference>
<evidence type="ECO:0000256" key="3">
    <source>
        <dbReference type="ARBA" id="ARBA00004906"/>
    </source>
</evidence>